<accession>A0A3P6QKM9</accession>
<dbReference type="OrthoDB" id="6270514at2759"/>
<feature type="region of interest" description="Disordered" evidence="1">
    <location>
        <begin position="38"/>
        <end position="59"/>
    </location>
</feature>
<proteinExistence type="predicted"/>
<organism evidence="3 4">
    <name type="scientific">Dibothriocephalus latus</name>
    <name type="common">Fish tapeworm</name>
    <name type="synonym">Diphyllobothrium latum</name>
    <dbReference type="NCBI Taxonomy" id="60516"/>
    <lineage>
        <taxon>Eukaryota</taxon>
        <taxon>Metazoa</taxon>
        <taxon>Spiralia</taxon>
        <taxon>Lophotrochozoa</taxon>
        <taxon>Platyhelminthes</taxon>
        <taxon>Cestoda</taxon>
        <taxon>Eucestoda</taxon>
        <taxon>Diphyllobothriidea</taxon>
        <taxon>Diphyllobothriidae</taxon>
        <taxon>Dibothriocephalus</taxon>
    </lineage>
</organism>
<keyword evidence="2" id="KW-0732">Signal</keyword>
<dbReference type="AlphaFoldDB" id="A0A3P6QKM9"/>
<evidence type="ECO:0000313" key="3">
    <source>
        <dbReference type="EMBL" id="VDK44360.1"/>
    </source>
</evidence>
<sequence>MIVIIALAAFLGYIWLREQLTMGGEPAWLAAVAVEDEPQPTGAANADAPGPPVDPAART</sequence>
<name>A0A3P6QKM9_DIBLA</name>
<evidence type="ECO:0000256" key="2">
    <source>
        <dbReference type="SAM" id="SignalP"/>
    </source>
</evidence>
<reference evidence="3 4" key="1">
    <citation type="submission" date="2018-11" db="EMBL/GenBank/DDBJ databases">
        <authorList>
            <consortium name="Pathogen Informatics"/>
        </authorList>
    </citation>
    <scope>NUCLEOTIDE SEQUENCE [LARGE SCALE GENOMIC DNA]</scope>
</reference>
<evidence type="ECO:0000313" key="4">
    <source>
        <dbReference type="Proteomes" id="UP000281553"/>
    </source>
</evidence>
<feature type="signal peptide" evidence="2">
    <location>
        <begin position="1"/>
        <end position="16"/>
    </location>
</feature>
<gene>
    <name evidence="3" type="ORF">DILT_LOCUS1439</name>
</gene>
<protein>
    <submittedName>
        <fullName evidence="3">Uncharacterized protein</fullName>
    </submittedName>
</protein>
<keyword evidence="4" id="KW-1185">Reference proteome</keyword>
<dbReference type="EMBL" id="UYRU01009741">
    <property type="protein sequence ID" value="VDK44360.1"/>
    <property type="molecule type" value="Genomic_DNA"/>
</dbReference>
<dbReference type="Proteomes" id="UP000281553">
    <property type="component" value="Unassembled WGS sequence"/>
</dbReference>
<evidence type="ECO:0000256" key="1">
    <source>
        <dbReference type="SAM" id="MobiDB-lite"/>
    </source>
</evidence>
<feature type="compositionally biased region" description="Pro residues" evidence="1">
    <location>
        <begin position="49"/>
        <end position="59"/>
    </location>
</feature>
<feature type="chain" id="PRO_5018102057" evidence="2">
    <location>
        <begin position="17"/>
        <end position="59"/>
    </location>
</feature>